<name>A0AAE0PHB8_SORBR</name>
<feature type="compositionally biased region" description="Basic and acidic residues" evidence="1">
    <location>
        <begin position="461"/>
        <end position="474"/>
    </location>
</feature>
<accession>A0AAE0PHB8</accession>
<dbReference type="Proteomes" id="UP001281003">
    <property type="component" value="Unassembled WGS sequence"/>
</dbReference>
<protein>
    <submittedName>
        <fullName evidence="2">Uncharacterized protein</fullName>
    </submittedName>
</protein>
<feature type="compositionally biased region" description="Polar residues" evidence="1">
    <location>
        <begin position="292"/>
        <end position="336"/>
    </location>
</feature>
<reference evidence="2" key="1">
    <citation type="journal article" date="2023" name="Mol. Phylogenet. Evol.">
        <title>Genome-scale phylogeny and comparative genomics of the fungal order Sordariales.</title>
        <authorList>
            <person name="Hensen N."/>
            <person name="Bonometti L."/>
            <person name="Westerberg I."/>
            <person name="Brannstrom I.O."/>
            <person name="Guillou S."/>
            <person name="Cros-Aarteil S."/>
            <person name="Calhoun S."/>
            <person name="Haridas S."/>
            <person name="Kuo A."/>
            <person name="Mondo S."/>
            <person name="Pangilinan J."/>
            <person name="Riley R."/>
            <person name="LaButti K."/>
            <person name="Andreopoulos B."/>
            <person name="Lipzen A."/>
            <person name="Chen C."/>
            <person name="Yan M."/>
            <person name="Daum C."/>
            <person name="Ng V."/>
            <person name="Clum A."/>
            <person name="Steindorff A."/>
            <person name="Ohm R.A."/>
            <person name="Martin F."/>
            <person name="Silar P."/>
            <person name="Natvig D.O."/>
            <person name="Lalanne C."/>
            <person name="Gautier V."/>
            <person name="Ament-Velasquez S.L."/>
            <person name="Kruys A."/>
            <person name="Hutchinson M.I."/>
            <person name="Powell A.J."/>
            <person name="Barry K."/>
            <person name="Miller A.N."/>
            <person name="Grigoriev I.V."/>
            <person name="Debuchy R."/>
            <person name="Gladieux P."/>
            <person name="Hiltunen Thoren M."/>
            <person name="Johannesson H."/>
        </authorList>
    </citation>
    <scope>NUCLEOTIDE SEQUENCE</scope>
    <source>
        <strain evidence="2">FGSC 1904</strain>
    </source>
</reference>
<feature type="compositionally biased region" description="Low complexity" evidence="1">
    <location>
        <begin position="538"/>
        <end position="550"/>
    </location>
</feature>
<keyword evidence="3" id="KW-1185">Reference proteome</keyword>
<sequence length="689" mass="76909">MDPEDRKYLLGSPNIPPSDLRLYRHIQDRLEAVRDRAEDRYLKMRAALYDVIQQYRKTLDAVAEDKREYDQILHEYSTTHDRPVRAHDLTYIIKWPLYFSYPHITLSENKEGWRVDIQPLEKNTLYYSDFVERIAKGETFWESNGLPNDPAGIYPRPQEPETERQQEEEEEEQLEQERQKEQAPANSAEESPSQPSPQPNANPTEVALSRAAPNTSSHNRLPGQPTSPVATCSPAPGPSDTHSGPTKRDKGKGKAVDTPEATTIKPTAPNVTSSSTELDTASTTDPLAGPTSILNTAGPSNASRNAINGNENSTDDIVSSSAINEGSNQATTSNNAVEKGAVNRPRRTTRISLITNPATKKDLADKVKVKGTGKGKGVARPSNAGKNNMNDRVTKPGSSEQPSTVARRETIKRARLYKEKYWAFKLDASMFTDTGRIKKQFWYGKANGEPVTAVDANSNNDKPHGNDDSADDGKGRRKSAAITSSPKDVKSEGQKTLDDGLALDANADNNDNFDSGAETDDSKDSNFTLTQKPKNRKATITAKTSSSSSSNKRKRADTDTGNEPEATYNEEDPNAYYVLRCPLGELCETETPLTDKPEEHIKGAFTRHPFKKRRALEHFRSCKLGRTYKSEYEIWKNCCWKVIPDMKSRPVDDKWANNHNRKLMNSLVRQADVTKEAKKKLKEEIEKEL</sequence>
<reference evidence="2" key="2">
    <citation type="submission" date="2023-07" db="EMBL/GenBank/DDBJ databases">
        <authorList>
            <consortium name="Lawrence Berkeley National Laboratory"/>
            <person name="Haridas S."/>
            <person name="Hensen N."/>
            <person name="Bonometti L."/>
            <person name="Westerberg I."/>
            <person name="Brannstrom I.O."/>
            <person name="Guillou S."/>
            <person name="Cros-Aarteil S."/>
            <person name="Calhoun S."/>
            <person name="Kuo A."/>
            <person name="Mondo S."/>
            <person name="Pangilinan J."/>
            <person name="Riley R."/>
            <person name="LaButti K."/>
            <person name="Andreopoulos B."/>
            <person name="Lipzen A."/>
            <person name="Chen C."/>
            <person name="Yanf M."/>
            <person name="Daum C."/>
            <person name="Ng V."/>
            <person name="Clum A."/>
            <person name="Steindorff A."/>
            <person name="Ohm R."/>
            <person name="Martin F."/>
            <person name="Silar P."/>
            <person name="Natvig D."/>
            <person name="Lalanne C."/>
            <person name="Gautier V."/>
            <person name="Ament-velasquez S.L."/>
            <person name="Kruys A."/>
            <person name="Hutchinson M.I."/>
            <person name="Powell A.J."/>
            <person name="Barry K."/>
            <person name="Miller A.N."/>
            <person name="Grigoriev I.V."/>
            <person name="Debuchy R."/>
            <person name="Gladieux P."/>
            <person name="Thoren M.H."/>
            <person name="Johannesson H."/>
        </authorList>
    </citation>
    <scope>NUCLEOTIDE SEQUENCE</scope>
    <source>
        <strain evidence="2">FGSC 1904</strain>
    </source>
</reference>
<feature type="region of interest" description="Disordered" evidence="1">
    <location>
        <begin position="452"/>
        <end position="571"/>
    </location>
</feature>
<feature type="compositionally biased region" description="Basic and acidic residues" evidence="1">
    <location>
        <begin position="246"/>
        <end position="257"/>
    </location>
</feature>
<feature type="compositionally biased region" description="Basic and acidic residues" evidence="1">
    <location>
        <begin position="487"/>
        <end position="498"/>
    </location>
</feature>
<gene>
    <name evidence="2" type="ORF">B0T20DRAFT_495938</name>
</gene>
<feature type="compositionally biased region" description="Polar residues" evidence="1">
    <location>
        <begin position="384"/>
        <end position="404"/>
    </location>
</feature>
<feature type="region of interest" description="Disordered" evidence="1">
    <location>
        <begin position="362"/>
        <end position="407"/>
    </location>
</feature>
<feature type="compositionally biased region" description="Polar residues" evidence="1">
    <location>
        <begin position="212"/>
        <end position="230"/>
    </location>
</feature>
<dbReference type="EMBL" id="JAUTDP010000004">
    <property type="protein sequence ID" value="KAK3399782.1"/>
    <property type="molecule type" value="Genomic_DNA"/>
</dbReference>
<feature type="region of interest" description="Disordered" evidence="1">
    <location>
        <begin position="141"/>
        <end position="346"/>
    </location>
</feature>
<feature type="compositionally biased region" description="Low complexity" evidence="1">
    <location>
        <begin position="182"/>
        <end position="193"/>
    </location>
</feature>
<evidence type="ECO:0000313" key="3">
    <source>
        <dbReference type="Proteomes" id="UP001281003"/>
    </source>
</evidence>
<dbReference type="AlphaFoldDB" id="A0AAE0PHB8"/>
<organism evidence="2 3">
    <name type="scientific">Sordaria brevicollis</name>
    <dbReference type="NCBI Taxonomy" id="83679"/>
    <lineage>
        <taxon>Eukaryota</taxon>
        <taxon>Fungi</taxon>
        <taxon>Dikarya</taxon>
        <taxon>Ascomycota</taxon>
        <taxon>Pezizomycotina</taxon>
        <taxon>Sordariomycetes</taxon>
        <taxon>Sordariomycetidae</taxon>
        <taxon>Sordariales</taxon>
        <taxon>Sordariaceae</taxon>
        <taxon>Sordaria</taxon>
    </lineage>
</organism>
<proteinExistence type="predicted"/>
<evidence type="ECO:0000313" key="2">
    <source>
        <dbReference type="EMBL" id="KAK3399782.1"/>
    </source>
</evidence>
<evidence type="ECO:0000256" key="1">
    <source>
        <dbReference type="SAM" id="MobiDB-lite"/>
    </source>
</evidence>
<feature type="compositionally biased region" description="Low complexity" evidence="1">
    <location>
        <begin position="499"/>
        <end position="514"/>
    </location>
</feature>
<comment type="caution">
    <text evidence="2">The sequence shown here is derived from an EMBL/GenBank/DDBJ whole genome shotgun (WGS) entry which is preliminary data.</text>
</comment>
<feature type="compositionally biased region" description="Polar residues" evidence="1">
    <location>
        <begin position="260"/>
        <end position="285"/>
    </location>
</feature>